<keyword evidence="2" id="KW-1185">Reference proteome</keyword>
<dbReference type="EMBL" id="KE344847">
    <property type="protein sequence ID" value="EXB81602.1"/>
    <property type="molecule type" value="Genomic_DNA"/>
</dbReference>
<organism evidence="1 2">
    <name type="scientific">Morus notabilis</name>
    <dbReference type="NCBI Taxonomy" id="981085"/>
    <lineage>
        <taxon>Eukaryota</taxon>
        <taxon>Viridiplantae</taxon>
        <taxon>Streptophyta</taxon>
        <taxon>Embryophyta</taxon>
        <taxon>Tracheophyta</taxon>
        <taxon>Spermatophyta</taxon>
        <taxon>Magnoliopsida</taxon>
        <taxon>eudicotyledons</taxon>
        <taxon>Gunneridae</taxon>
        <taxon>Pentapetalae</taxon>
        <taxon>rosids</taxon>
        <taxon>fabids</taxon>
        <taxon>Rosales</taxon>
        <taxon>Moraceae</taxon>
        <taxon>Moreae</taxon>
        <taxon>Morus</taxon>
    </lineage>
</organism>
<proteinExistence type="predicted"/>
<reference evidence="2" key="1">
    <citation type="submission" date="2013-01" db="EMBL/GenBank/DDBJ databases">
        <title>Draft Genome Sequence of a Mulberry Tree, Morus notabilis C.K. Schneid.</title>
        <authorList>
            <person name="He N."/>
            <person name="Zhao S."/>
        </authorList>
    </citation>
    <scope>NUCLEOTIDE SEQUENCE</scope>
</reference>
<name>W9RMF7_9ROSA</name>
<evidence type="ECO:0000313" key="1">
    <source>
        <dbReference type="EMBL" id="EXB81602.1"/>
    </source>
</evidence>
<dbReference type="AlphaFoldDB" id="W9RMF7"/>
<dbReference type="STRING" id="981085.W9RMF7"/>
<gene>
    <name evidence="1" type="ORF">L484_014086</name>
</gene>
<evidence type="ECO:0000313" key="2">
    <source>
        <dbReference type="Proteomes" id="UP000030645"/>
    </source>
</evidence>
<dbReference type="Proteomes" id="UP000030645">
    <property type="component" value="Unassembled WGS sequence"/>
</dbReference>
<protein>
    <submittedName>
        <fullName evidence="1">Uncharacterized protein</fullName>
    </submittedName>
</protein>
<sequence>MKSAERIFYLAIPLSKQLDYYREYQEEIVELVGVDNVSLISSRGIHILSLGNSDLVQNYYINPVLNIAQTPKVQKFARFIKSSDIDIAPSAWKGIISLNERIKTIVGPPPNSLSFWDRLVN</sequence>
<accession>W9RMF7</accession>